<evidence type="ECO:0000256" key="3">
    <source>
        <dbReference type="ARBA" id="ARBA00023163"/>
    </source>
</evidence>
<feature type="domain" description="HTH tetR-type" evidence="5">
    <location>
        <begin position="6"/>
        <end position="66"/>
    </location>
</feature>
<dbReference type="InterPro" id="IPR001647">
    <property type="entry name" value="HTH_TetR"/>
</dbReference>
<dbReference type="GO" id="GO:0000976">
    <property type="term" value="F:transcription cis-regulatory region binding"/>
    <property type="evidence" value="ECO:0007669"/>
    <property type="project" value="TreeGrafter"/>
</dbReference>
<evidence type="ECO:0000313" key="6">
    <source>
        <dbReference type="EMBL" id="PTL72707.1"/>
    </source>
</evidence>
<keyword evidence="3" id="KW-0804">Transcription</keyword>
<accession>A0A2T4UT60</accession>
<keyword evidence="1" id="KW-0805">Transcription regulation</keyword>
<evidence type="ECO:0000313" key="7">
    <source>
        <dbReference type="Proteomes" id="UP000241085"/>
    </source>
</evidence>
<keyword evidence="2 4" id="KW-0238">DNA-binding</keyword>
<dbReference type="InterPro" id="IPR025996">
    <property type="entry name" value="MT1864/Rv1816-like_C"/>
</dbReference>
<dbReference type="SUPFAM" id="SSF48498">
    <property type="entry name" value="Tetracyclin repressor-like, C-terminal domain"/>
    <property type="match status" value="1"/>
</dbReference>
<protein>
    <submittedName>
        <fullName evidence="6">TetR family transcriptional regulator</fullName>
    </submittedName>
</protein>
<dbReference type="InterPro" id="IPR009057">
    <property type="entry name" value="Homeodomain-like_sf"/>
</dbReference>
<proteinExistence type="predicted"/>
<dbReference type="Gene3D" id="1.10.10.60">
    <property type="entry name" value="Homeodomain-like"/>
    <property type="match status" value="1"/>
</dbReference>
<keyword evidence="7" id="KW-1185">Reference proteome</keyword>
<sequence length="181" mass="19124">MPTPDRTTHDAIVAAAAALLEEEGLAGVTMQAVAQRVGVRAPSLYKRVESREALIRSVAEATLRDYAQRLGAEDDPARIAAELRRSGHERPAAFQLVMTPAAGTPVAAQEYRVAASASLLRAAEELAGAEHALEAARTLTAWATGFISMEINGAFTLGGDVDDAWEFGLENLLAALGRGRT</sequence>
<dbReference type="SUPFAM" id="SSF46689">
    <property type="entry name" value="Homeodomain-like"/>
    <property type="match status" value="1"/>
</dbReference>
<dbReference type="Pfam" id="PF13305">
    <property type="entry name" value="TetR_C_33"/>
    <property type="match status" value="1"/>
</dbReference>
<evidence type="ECO:0000259" key="5">
    <source>
        <dbReference type="PROSITE" id="PS50977"/>
    </source>
</evidence>
<organism evidence="6 7">
    <name type="scientific">Rathayibacter caricis DSM 15933</name>
    <dbReference type="NCBI Taxonomy" id="1328867"/>
    <lineage>
        <taxon>Bacteria</taxon>
        <taxon>Bacillati</taxon>
        <taxon>Actinomycetota</taxon>
        <taxon>Actinomycetes</taxon>
        <taxon>Micrococcales</taxon>
        <taxon>Microbacteriaceae</taxon>
        <taxon>Rathayibacter</taxon>
    </lineage>
</organism>
<dbReference type="GO" id="GO:0003700">
    <property type="term" value="F:DNA-binding transcription factor activity"/>
    <property type="evidence" value="ECO:0007669"/>
    <property type="project" value="TreeGrafter"/>
</dbReference>
<evidence type="ECO:0000256" key="4">
    <source>
        <dbReference type="PROSITE-ProRule" id="PRU00335"/>
    </source>
</evidence>
<dbReference type="InterPro" id="IPR036271">
    <property type="entry name" value="Tet_transcr_reg_TetR-rel_C_sf"/>
</dbReference>
<comment type="caution">
    <text evidence="6">The sequence shown here is derived from an EMBL/GenBank/DDBJ whole genome shotgun (WGS) entry which is preliminary data.</text>
</comment>
<reference evidence="6 7" key="1">
    <citation type="submission" date="2018-03" db="EMBL/GenBank/DDBJ databases">
        <title>Bacteriophage NCPPB3778 and a type I-E CRISPR drive the evolution of the US Biological Select Agent, Rathayibacter toxicus.</title>
        <authorList>
            <person name="Davis E.W.II."/>
            <person name="Tabima J.F."/>
            <person name="Weisberg A.J."/>
            <person name="Dantas Lopes L."/>
            <person name="Wiseman M.S."/>
            <person name="Wiseman M.S."/>
            <person name="Pupko T."/>
            <person name="Belcher M.S."/>
            <person name="Sechler A.J."/>
            <person name="Tancos M.A."/>
            <person name="Schroeder B.K."/>
            <person name="Murray T.D."/>
            <person name="Luster D.G."/>
            <person name="Schneider W.L."/>
            <person name="Rogers E."/>
            <person name="Andreote F.D."/>
            <person name="Grunwald N.J."/>
            <person name="Putnam M.L."/>
            <person name="Chang J.H."/>
        </authorList>
    </citation>
    <scope>NUCLEOTIDE SEQUENCE [LARGE SCALE GENOMIC DNA]</scope>
    <source>
        <strain evidence="6 7">DSM 15933</strain>
    </source>
</reference>
<dbReference type="Proteomes" id="UP000241085">
    <property type="component" value="Unassembled WGS sequence"/>
</dbReference>
<dbReference type="Gene3D" id="1.10.357.10">
    <property type="entry name" value="Tetracycline Repressor, domain 2"/>
    <property type="match status" value="1"/>
</dbReference>
<dbReference type="RefSeq" id="WP_107574369.1">
    <property type="nucleotide sequence ID" value="NZ_PZPL01000001.1"/>
</dbReference>
<dbReference type="InterPro" id="IPR050109">
    <property type="entry name" value="HTH-type_TetR-like_transc_reg"/>
</dbReference>
<dbReference type="PANTHER" id="PTHR30055:SF239">
    <property type="entry name" value="TRANSCRIPTIONAL REGULATORY PROTEIN"/>
    <property type="match status" value="1"/>
</dbReference>
<gene>
    <name evidence="6" type="ORF">C1I63_07510</name>
</gene>
<dbReference type="PANTHER" id="PTHR30055">
    <property type="entry name" value="HTH-TYPE TRANSCRIPTIONAL REGULATOR RUTR"/>
    <property type="match status" value="1"/>
</dbReference>
<dbReference type="Pfam" id="PF00440">
    <property type="entry name" value="TetR_N"/>
    <property type="match status" value="1"/>
</dbReference>
<dbReference type="AlphaFoldDB" id="A0A2T4UT60"/>
<dbReference type="PROSITE" id="PS50977">
    <property type="entry name" value="HTH_TETR_2"/>
    <property type="match status" value="1"/>
</dbReference>
<evidence type="ECO:0000256" key="2">
    <source>
        <dbReference type="ARBA" id="ARBA00023125"/>
    </source>
</evidence>
<name>A0A2T4UT60_9MICO</name>
<dbReference type="PRINTS" id="PR00455">
    <property type="entry name" value="HTHTETR"/>
</dbReference>
<evidence type="ECO:0000256" key="1">
    <source>
        <dbReference type="ARBA" id="ARBA00023015"/>
    </source>
</evidence>
<dbReference type="EMBL" id="PZPL01000001">
    <property type="protein sequence ID" value="PTL72707.1"/>
    <property type="molecule type" value="Genomic_DNA"/>
</dbReference>
<feature type="DNA-binding region" description="H-T-H motif" evidence="4">
    <location>
        <begin position="29"/>
        <end position="48"/>
    </location>
</feature>